<evidence type="ECO:0000313" key="2">
    <source>
        <dbReference type="EMBL" id="SVB38436.1"/>
    </source>
</evidence>
<dbReference type="Pfam" id="PF20221">
    <property type="entry name" value="DUF6580"/>
    <property type="match status" value="1"/>
</dbReference>
<protein>
    <recommendedName>
        <fullName evidence="3">Rod shape-determining protein MreD</fullName>
    </recommendedName>
</protein>
<organism evidence="2">
    <name type="scientific">marine metagenome</name>
    <dbReference type="NCBI Taxonomy" id="408172"/>
    <lineage>
        <taxon>unclassified sequences</taxon>
        <taxon>metagenomes</taxon>
        <taxon>ecological metagenomes</taxon>
    </lineage>
</organism>
<feature type="transmembrane region" description="Helical" evidence="1">
    <location>
        <begin position="46"/>
        <end position="67"/>
    </location>
</feature>
<dbReference type="InterPro" id="IPR046487">
    <property type="entry name" value="DUF6580"/>
</dbReference>
<keyword evidence="1" id="KW-0812">Transmembrane</keyword>
<accession>A0A382DIZ4</accession>
<feature type="transmembrane region" description="Helical" evidence="1">
    <location>
        <begin position="134"/>
        <end position="156"/>
    </location>
</feature>
<keyword evidence="1" id="KW-0472">Membrane</keyword>
<dbReference type="AlphaFoldDB" id="A0A382DIZ4"/>
<evidence type="ECO:0000256" key="1">
    <source>
        <dbReference type="SAM" id="Phobius"/>
    </source>
</evidence>
<gene>
    <name evidence="2" type="ORF">METZ01_LOCUS191290</name>
</gene>
<evidence type="ECO:0008006" key="3">
    <source>
        <dbReference type="Google" id="ProtNLM"/>
    </source>
</evidence>
<sequence length="174" mass="19921">MYNKFFYLLFFGVILALSRIIPHPPNFTPILASAIMAPMLIKDRWFGIAVPIVAMFISDVIIGFYSYQFVIYSSILAIALVAPMRKNYVRLGIMAVGGSVWFFITTNFAEWMIWDYYPKTIEGLITCYTLAIPFFKNTLISTCLFTGLLTFSIKYLEVVNKKTSYLISNLLARI</sequence>
<name>A0A382DIZ4_9ZZZZ</name>
<proteinExistence type="predicted"/>
<reference evidence="2" key="1">
    <citation type="submission" date="2018-05" db="EMBL/GenBank/DDBJ databases">
        <authorList>
            <person name="Lanie J.A."/>
            <person name="Ng W.-L."/>
            <person name="Kazmierczak K.M."/>
            <person name="Andrzejewski T.M."/>
            <person name="Davidsen T.M."/>
            <person name="Wayne K.J."/>
            <person name="Tettelin H."/>
            <person name="Glass J.I."/>
            <person name="Rusch D."/>
            <person name="Podicherti R."/>
            <person name="Tsui H.-C.T."/>
            <person name="Winkler M.E."/>
        </authorList>
    </citation>
    <scope>NUCLEOTIDE SEQUENCE</scope>
</reference>
<dbReference type="EMBL" id="UINC01039650">
    <property type="protein sequence ID" value="SVB38436.1"/>
    <property type="molecule type" value="Genomic_DNA"/>
</dbReference>
<feature type="transmembrane region" description="Helical" evidence="1">
    <location>
        <begin position="88"/>
        <end position="114"/>
    </location>
</feature>
<keyword evidence="1" id="KW-1133">Transmembrane helix</keyword>